<feature type="region of interest" description="Disordered" evidence="1">
    <location>
        <begin position="1"/>
        <end position="22"/>
    </location>
</feature>
<accession>A0A183TNV2</accession>
<feature type="region of interest" description="Disordered" evidence="1">
    <location>
        <begin position="85"/>
        <end position="176"/>
    </location>
</feature>
<dbReference type="AlphaFoldDB" id="A0A183TNV2"/>
<dbReference type="Gene3D" id="1.10.472.10">
    <property type="entry name" value="Cyclin-like"/>
    <property type="match status" value="1"/>
</dbReference>
<reference evidence="2" key="1">
    <citation type="submission" date="2016-06" db="UniProtKB">
        <authorList>
            <consortium name="WormBaseParasite"/>
        </authorList>
    </citation>
    <scope>IDENTIFICATION</scope>
</reference>
<proteinExistence type="predicted"/>
<sequence>LAFISLEKDPPPDASDGTTDNSSFTIANRQSKLSPLAVAEHWFAELTVNMEKVLEVSRHLLALYDLWQRFNPDVEMPNILLKLPRPVIQPSQPQSQQQQQPPSNQSAPFQSRQQSVQSQPTAQSGGGGAVSHSPNGTAMDQQLRQLNPAAGGGGGGHMQGRMGQPPYPFVAPMDPL</sequence>
<feature type="compositionally biased region" description="Basic and acidic residues" evidence="1">
    <location>
        <begin position="1"/>
        <end position="11"/>
    </location>
</feature>
<name>A0A183TNV2_SCHSO</name>
<protein>
    <submittedName>
        <fullName evidence="2">NR LBD domain-containing protein</fullName>
    </submittedName>
</protein>
<evidence type="ECO:0000256" key="1">
    <source>
        <dbReference type="SAM" id="MobiDB-lite"/>
    </source>
</evidence>
<organism evidence="2">
    <name type="scientific">Schistocephalus solidus</name>
    <name type="common">Tapeworm</name>
    <dbReference type="NCBI Taxonomy" id="70667"/>
    <lineage>
        <taxon>Eukaryota</taxon>
        <taxon>Metazoa</taxon>
        <taxon>Spiralia</taxon>
        <taxon>Lophotrochozoa</taxon>
        <taxon>Platyhelminthes</taxon>
        <taxon>Cestoda</taxon>
        <taxon>Eucestoda</taxon>
        <taxon>Diphyllobothriidea</taxon>
        <taxon>Diphyllobothriidae</taxon>
        <taxon>Schistocephalus</taxon>
    </lineage>
</organism>
<feature type="compositionally biased region" description="Low complexity" evidence="1">
    <location>
        <begin position="89"/>
        <end position="111"/>
    </location>
</feature>
<feature type="compositionally biased region" description="Polar residues" evidence="1">
    <location>
        <begin position="132"/>
        <end position="145"/>
    </location>
</feature>
<feature type="compositionally biased region" description="Pro residues" evidence="1">
    <location>
        <begin position="165"/>
        <end position="176"/>
    </location>
</feature>
<evidence type="ECO:0000313" key="2">
    <source>
        <dbReference type="WBParaSite" id="SSLN_0001883301-mRNA-1"/>
    </source>
</evidence>
<dbReference type="WBParaSite" id="SSLN_0001883301-mRNA-1">
    <property type="protein sequence ID" value="SSLN_0001883301-mRNA-1"/>
    <property type="gene ID" value="SSLN_0001883301"/>
</dbReference>
<feature type="compositionally biased region" description="Polar residues" evidence="1">
    <location>
        <begin position="112"/>
        <end position="123"/>
    </location>
</feature>